<dbReference type="EMBL" id="CAJJDN010000075">
    <property type="protein sequence ID" value="CAD8101007.1"/>
    <property type="molecule type" value="Genomic_DNA"/>
</dbReference>
<organism evidence="4 5">
    <name type="scientific">Paramecium sonneborni</name>
    <dbReference type="NCBI Taxonomy" id="65129"/>
    <lineage>
        <taxon>Eukaryota</taxon>
        <taxon>Sar</taxon>
        <taxon>Alveolata</taxon>
        <taxon>Ciliophora</taxon>
        <taxon>Intramacronucleata</taxon>
        <taxon>Oligohymenophorea</taxon>
        <taxon>Peniculida</taxon>
        <taxon>Parameciidae</taxon>
        <taxon>Paramecium</taxon>
    </lineage>
</organism>
<dbReference type="CDD" id="cd00158">
    <property type="entry name" value="RHOD"/>
    <property type="match status" value="1"/>
</dbReference>
<evidence type="ECO:0000259" key="3">
    <source>
        <dbReference type="PROSITE" id="PS50206"/>
    </source>
</evidence>
<dbReference type="AlphaFoldDB" id="A0A8S1PD45"/>
<feature type="region of interest" description="Disordered" evidence="2">
    <location>
        <begin position="250"/>
        <end position="284"/>
    </location>
</feature>
<feature type="region of interest" description="Disordered" evidence="2">
    <location>
        <begin position="352"/>
        <end position="385"/>
    </location>
</feature>
<dbReference type="GO" id="GO:0060271">
    <property type="term" value="P:cilium assembly"/>
    <property type="evidence" value="ECO:0007669"/>
    <property type="project" value="TreeGrafter"/>
</dbReference>
<protein>
    <recommendedName>
        <fullName evidence="3">Rhodanese domain-containing protein</fullName>
    </recommendedName>
</protein>
<evidence type="ECO:0000256" key="1">
    <source>
        <dbReference type="ARBA" id="ARBA00022490"/>
    </source>
</evidence>
<proteinExistence type="predicted"/>
<evidence type="ECO:0000313" key="5">
    <source>
        <dbReference type="Proteomes" id="UP000692954"/>
    </source>
</evidence>
<dbReference type="Proteomes" id="UP000692954">
    <property type="component" value="Unassembled WGS sequence"/>
</dbReference>
<accession>A0A8S1PD45</accession>
<evidence type="ECO:0000313" key="4">
    <source>
        <dbReference type="EMBL" id="CAD8101007.1"/>
    </source>
</evidence>
<name>A0A8S1PD45_9CILI</name>
<reference evidence="4" key="1">
    <citation type="submission" date="2021-01" db="EMBL/GenBank/DDBJ databases">
        <authorList>
            <consortium name="Genoscope - CEA"/>
            <person name="William W."/>
        </authorList>
    </citation>
    <scope>NUCLEOTIDE SEQUENCE</scope>
</reference>
<feature type="domain" description="Rhodanese" evidence="3">
    <location>
        <begin position="126"/>
        <end position="221"/>
    </location>
</feature>
<dbReference type="OrthoDB" id="70250at2759"/>
<feature type="compositionally biased region" description="Polar residues" evidence="2">
    <location>
        <begin position="260"/>
        <end position="269"/>
    </location>
</feature>
<dbReference type="InterPro" id="IPR001763">
    <property type="entry name" value="Rhodanese-like_dom"/>
</dbReference>
<dbReference type="PANTHER" id="PTHR44390:SF1">
    <property type="entry name" value="CENTROSOMAL PROTEIN OF 41 KDA"/>
    <property type="match status" value="1"/>
</dbReference>
<dbReference type="SMART" id="SM00450">
    <property type="entry name" value="RHOD"/>
    <property type="match status" value="1"/>
</dbReference>
<dbReference type="PROSITE" id="PS50206">
    <property type="entry name" value="RHODANESE_3"/>
    <property type="match status" value="1"/>
</dbReference>
<dbReference type="InterPro" id="IPR051889">
    <property type="entry name" value="CEP41"/>
</dbReference>
<sequence>MDKLPIGYIKGKGNPLDKKVPKNKKYDYVKQTLNTGPTVRDIEVISNQTIAKKRSEIFKRIKCSTVLKLISEEPVQESIHNIIDQQEQDQLKQFDTQSQYSQKTRFTEVSQVSAITFATEQLGLSDQSEFLLIDLRDQDEYQMYHIKEAINFPAPYLRQDKLTQQIYRFKNQEGKLIIIYHFDEKNGIPSATLFAEKGFENVYLLSGGIEKFLQNYPEGVIGTKVPSIPKPEQNPNKIIKRSNYLESESQINKSEKAISDTKSQISQKSKITRQSKSHSQSDFKLPSIDIHTTHRLPIKMNPSYRLKYTNPIRVQYLRFLDRRSLDEKLNEPFCLEKFAKINNYSYEKSYEYQQQSRKPQKKTQPLQKQVYRKPTMRYFNPEDSEVRQDDMDLILNPKSNKHVTSNSKVFISE</sequence>
<dbReference type="PANTHER" id="PTHR44390">
    <property type="entry name" value="CENTROSOMAL PROTEIN OF 41 KDA"/>
    <property type="match status" value="1"/>
</dbReference>
<evidence type="ECO:0000256" key="2">
    <source>
        <dbReference type="SAM" id="MobiDB-lite"/>
    </source>
</evidence>
<gene>
    <name evidence="4" type="ORF">PSON_ATCC_30995.1.T0750049</name>
</gene>
<keyword evidence="5" id="KW-1185">Reference proteome</keyword>
<comment type="caution">
    <text evidence="4">The sequence shown here is derived from an EMBL/GenBank/DDBJ whole genome shotgun (WGS) entry which is preliminary data.</text>
</comment>
<keyword evidence="1" id="KW-0963">Cytoplasm</keyword>
<feature type="compositionally biased region" description="Low complexity" evidence="2">
    <location>
        <begin position="352"/>
        <end position="369"/>
    </location>
</feature>
<dbReference type="Pfam" id="PF00581">
    <property type="entry name" value="Rhodanese"/>
    <property type="match status" value="1"/>
</dbReference>
<dbReference type="GO" id="GO:0036064">
    <property type="term" value="C:ciliary basal body"/>
    <property type="evidence" value="ECO:0007669"/>
    <property type="project" value="TreeGrafter"/>
</dbReference>